<evidence type="ECO:0000313" key="1">
    <source>
        <dbReference type="Proteomes" id="UP000887575"/>
    </source>
</evidence>
<dbReference type="Gene3D" id="3.10.450.50">
    <property type="match status" value="1"/>
</dbReference>
<reference evidence="2" key="1">
    <citation type="submission" date="2024-02" db="UniProtKB">
        <authorList>
            <consortium name="WormBaseParasite"/>
        </authorList>
    </citation>
    <scope>IDENTIFICATION</scope>
</reference>
<accession>A0AAF3EPU6</accession>
<organism evidence="1 2">
    <name type="scientific">Mesorhabditis belari</name>
    <dbReference type="NCBI Taxonomy" id="2138241"/>
    <lineage>
        <taxon>Eukaryota</taxon>
        <taxon>Metazoa</taxon>
        <taxon>Ecdysozoa</taxon>
        <taxon>Nematoda</taxon>
        <taxon>Chromadorea</taxon>
        <taxon>Rhabditida</taxon>
        <taxon>Rhabditina</taxon>
        <taxon>Rhabditomorpha</taxon>
        <taxon>Rhabditoidea</taxon>
        <taxon>Rhabditidae</taxon>
        <taxon>Mesorhabditinae</taxon>
        <taxon>Mesorhabditis</taxon>
    </lineage>
</organism>
<dbReference type="SUPFAM" id="SSF54427">
    <property type="entry name" value="NTF2-like"/>
    <property type="match status" value="1"/>
</dbReference>
<dbReference type="Proteomes" id="UP000887575">
    <property type="component" value="Unassembled WGS sequence"/>
</dbReference>
<proteinExistence type="predicted"/>
<protein>
    <submittedName>
        <fullName evidence="2">SnoaL-like domain-containing protein</fullName>
    </submittedName>
</protein>
<keyword evidence="1" id="KW-1185">Reference proteome</keyword>
<sequence length="135" mass="15842">MTLEATLRPTLQAMWGKGCPSQNKEEGKEPDFSHILSFYDPNALEINVKEKKIYRGHEEITELFKEWMSCGSNWQCKTADESFTGGEDLIRYAFEMTLHVNEETKMVIDKTQYWKKHGDKYLMEVDYYVIKTANI</sequence>
<name>A0AAF3EPU6_9BILA</name>
<dbReference type="InterPro" id="IPR032710">
    <property type="entry name" value="NTF2-like_dom_sf"/>
</dbReference>
<evidence type="ECO:0000313" key="2">
    <source>
        <dbReference type="WBParaSite" id="MBELARI_LOCUS15980"/>
    </source>
</evidence>
<dbReference type="WBParaSite" id="MBELARI_LOCUS15980">
    <property type="protein sequence ID" value="MBELARI_LOCUS15980"/>
    <property type="gene ID" value="MBELARI_LOCUS15980"/>
</dbReference>
<dbReference type="AlphaFoldDB" id="A0AAF3EPU6"/>